<dbReference type="EMBL" id="PGOZ01000018">
    <property type="protein sequence ID" value="PJI31714.1"/>
    <property type="molecule type" value="Genomic_DNA"/>
</dbReference>
<keyword evidence="1" id="KW-1133">Transmembrane helix</keyword>
<keyword evidence="1" id="KW-0472">Membrane</keyword>
<keyword evidence="1" id="KW-0812">Transmembrane</keyword>
<comment type="caution">
    <text evidence="2">The sequence shown here is derived from an EMBL/GenBank/DDBJ whole genome shotgun (WGS) entry which is preliminary data.</text>
</comment>
<protein>
    <recommendedName>
        <fullName evidence="4">DUF4870 domain-containing protein</fullName>
    </recommendedName>
</protein>
<dbReference type="AlphaFoldDB" id="A0A2H9UJ27"/>
<accession>A0A2H9UJ27</accession>
<name>A0A2H9UJ27_9GAMM</name>
<evidence type="ECO:0000313" key="3">
    <source>
        <dbReference type="Proteomes" id="UP000242351"/>
    </source>
</evidence>
<sequence length="124" mass="14439">METSEDLKQYNLISYILYILGFFLGVTPFIAIIMNYIKRDEMRGTWLESHVDWQIKTFWVSLLGYIVGGLLTMILIGFLIIFLVFIWHIYRLVKGMIALNNNQPIQAEVIVEVVSMLRPCNPPL</sequence>
<dbReference type="RefSeq" id="WP_100358010.1">
    <property type="nucleotide sequence ID" value="NZ_PGOZ01000018.1"/>
</dbReference>
<organism evidence="2 3">
    <name type="scientific">Acinetobacter pseudolwoffii</name>
    <dbReference type="NCBI Taxonomy" id="2053287"/>
    <lineage>
        <taxon>Bacteria</taxon>
        <taxon>Pseudomonadati</taxon>
        <taxon>Pseudomonadota</taxon>
        <taxon>Gammaproteobacteria</taxon>
        <taxon>Moraxellales</taxon>
        <taxon>Moraxellaceae</taxon>
        <taxon>Acinetobacter</taxon>
    </lineage>
</organism>
<evidence type="ECO:0000313" key="2">
    <source>
        <dbReference type="EMBL" id="PJI31714.1"/>
    </source>
</evidence>
<dbReference type="Proteomes" id="UP000242351">
    <property type="component" value="Unassembled WGS sequence"/>
</dbReference>
<proteinExistence type="predicted"/>
<feature type="transmembrane region" description="Helical" evidence="1">
    <location>
        <begin position="57"/>
        <end position="90"/>
    </location>
</feature>
<evidence type="ECO:0008006" key="4">
    <source>
        <dbReference type="Google" id="ProtNLM"/>
    </source>
</evidence>
<evidence type="ECO:0000256" key="1">
    <source>
        <dbReference type="SAM" id="Phobius"/>
    </source>
</evidence>
<gene>
    <name evidence="2" type="ORF">CU320_12400</name>
</gene>
<reference evidence="2 3" key="2">
    <citation type="submission" date="2017-12" db="EMBL/GenBank/DDBJ databases">
        <title>Revising the taxonomy of the Acinetobacter lwoffii group: the description of Acinetobacter pseudolwoffii sp. nov. and emended description of Acinetobacter lwoffii.</title>
        <authorList>
            <person name="Nemec A."/>
        </authorList>
    </citation>
    <scope>NUCLEOTIDE SEQUENCE [LARGE SCALE GENOMIC DNA]</scope>
    <source>
        <strain evidence="2 3">ANC 5347</strain>
    </source>
</reference>
<reference evidence="2 3" key="1">
    <citation type="submission" date="2017-11" db="EMBL/GenBank/DDBJ databases">
        <authorList>
            <person name="Han C.G."/>
        </authorList>
    </citation>
    <scope>NUCLEOTIDE SEQUENCE [LARGE SCALE GENOMIC DNA]</scope>
    <source>
        <strain evidence="2 3">ANC 5347</strain>
    </source>
</reference>
<feature type="transmembrane region" description="Helical" evidence="1">
    <location>
        <begin position="12"/>
        <end position="37"/>
    </location>
</feature>